<sequence length="436" mass="47892">MSNNPNTFAGPSTLSSDASSLHYHRCWWAWCRHDFYTKQDLLDHVVAAHVQSARPVRLTDIYALQTAEDSYWDSQYFENLQTSLPKLQSQQANQFQEESICQGIDMPSSLPSPPASSPQDPGTPVPVQSLNDEPPQVFPSSKSPHVPITPSSKQYLVDAHMSTPSFTSLSSQLDSPEKALYNNPLSPPFDLLVAQATNRALSLPENEESNDAVDSLSEDSSQESVFNQLTQGLDDEEKSQKSEGRSRNRGDTTDTDTSFGDKPNKSAPSEHGDSQVILSNNSSPGLSENRGLSPPRQNPPLRVKTRKLSFVPPLTSPMHPFPTSVPRQSWYQPRRRRSSKQKSASEASGSFSSPASSPIARPATPITSPISAHILPAAIQTVQSTTSLISPFAQSPSQAQSRMRQSQEEDWTQTYSYPPLQTQAPLRSQSLSQDSS</sequence>
<feature type="region of interest" description="Disordered" evidence="1">
    <location>
        <begin position="103"/>
        <end position="150"/>
    </location>
</feature>
<comment type="caution">
    <text evidence="3">The sequence shown here is derived from an EMBL/GenBank/DDBJ whole genome shotgun (WGS) entry which is preliminary data.</text>
</comment>
<feature type="compositionally biased region" description="Pro residues" evidence="1">
    <location>
        <begin position="110"/>
        <end position="124"/>
    </location>
</feature>
<dbReference type="InterPro" id="IPR013087">
    <property type="entry name" value="Znf_C2H2_type"/>
</dbReference>
<protein>
    <recommendedName>
        <fullName evidence="2">C2H2-type domain-containing protein</fullName>
    </recommendedName>
</protein>
<feature type="compositionally biased region" description="Polar residues" evidence="1">
    <location>
        <begin position="138"/>
        <end position="150"/>
    </location>
</feature>
<proteinExistence type="predicted"/>
<evidence type="ECO:0000256" key="1">
    <source>
        <dbReference type="SAM" id="MobiDB-lite"/>
    </source>
</evidence>
<accession>A0AAD5W2L5</accession>
<dbReference type="Proteomes" id="UP001213000">
    <property type="component" value="Unassembled WGS sequence"/>
</dbReference>
<feature type="domain" description="C2H2-type" evidence="2">
    <location>
        <begin position="26"/>
        <end position="49"/>
    </location>
</feature>
<name>A0AAD5W2L5_9AGAR</name>
<evidence type="ECO:0000313" key="3">
    <source>
        <dbReference type="EMBL" id="KAJ3576199.1"/>
    </source>
</evidence>
<feature type="compositionally biased region" description="Low complexity" evidence="1">
    <location>
        <begin position="390"/>
        <end position="401"/>
    </location>
</feature>
<feature type="compositionally biased region" description="Acidic residues" evidence="1">
    <location>
        <begin position="205"/>
        <end position="221"/>
    </location>
</feature>
<feature type="compositionally biased region" description="Low complexity" evidence="1">
    <location>
        <begin position="341"/>
        <end position="365"/>
    </location>
</feature>
<dbReference type="PROSITE" id="PS00028">
    <property type="entry name" value="ZINC_FINGER_C2H2_1"/>
    <property type="match status" value="1"/>
</dbReference>
<keyword evidence="4" id="KW-1185">Reference proteome</keyword>
<feature type="region of interest" description="Disordered" evidence="1">
    <location>
        <begin position="204"/>
        <end position="366"/>
    </location>
</feature>
<feature type="compositionally biased region" description="Basic and acidic residues" evidence="1">
    <location>
        <begin position="262"/>
        <end position="273"/>
    </location>
</feature>
<evidence type="ECO:0000313" key="4">
    <source>
        <dbReference type="Proteomes" id="UP001213000"/>
    </source>
</evidence>
<dbReference type="AlphaFoldDB" id="A0AAD5W2L5"/>
<evidence type="ECO:0000259" key="2">
    <source>
        <dbReference type="PROSITE" id="PS00028"/>
    </source>
</evidence>
<gene>
    <name evidence="3" type="ORF">NP233_g614</name>
</gene>
<reference evidence="3" key="1">
    <citation type="submission" date="2022-07" db="EMBL/GenBank/DDBJ databases">
        <title>Genome Sequence of Leucocoprinus birnbaumii.</title>
        <authorList>
            <person name="Buettner E."/>
        </authorList>
    </citation>
    <scope>NUCLEOTIDE SEQUENCE</scope>
    <source>
        <strain evidence="3">VT141</strain>
    </source>
</reference>
<dbReference type="EMBL" id="JANIEX010000017">
    <property type="protein sequence ID" value="KAJ3576199.1"/>
    <property type="molecule type" value="Genomic_DNA"/>
</dbReference>
<feature type="compositionally biased region" description="Polar residues" evidence="1">
    <location>
        <begin position="412"/>
        <end position="436"/>
    </location>
</feature>
<organism evidence="3 4">
    <name type="scientific">Leucocoprinus birnbaumii</name>
    <dbReference type="NCBI Taxonomy" id="56174"/>
    <lineage>
        <taxon>Eukaryota</taxon>
        <taxon>Fungi</taxon>
        <taxon>Dikarya</taxon>
        <taxon>Basidiomycota</taxon>
        <taxon>Agaricomycotina</taxon>
        <taxon>Agaricomycetes</taxon>
        <taxon>Agaricomycetidae</taxon>
        <taxon>Agaricales</taxon>
        <taxon>Agaricineae</taxon>
        <taxon>Agaricaceae</taxon>
        <taxon>Leucocoprinus</taxon>
    </lineage>
</organism>
<feature type="compositionally biased region" description="Basic and acidic residues" evidence="1">
    <location>
        <begin position="238"/>
        <end position="252"/>
    </location>
</feature>
<feature type="region of interest" description="Disordered" evidence="1">
    <location>
        <begin position="390"/>
        <end position="436"/>
    </location>
</feature>
<feature type="compositionally biased region" description="Polar residues" evidence="1">
    <location>
        <begin position="222"/>
        <end position="231"/>
    </location>
</feature>
<feature type="compositionally biased region" description="Polar residues" evidence="1">
    <location>
        <begin position="276"/>
        <end position="286"/>
    </location>
</feature>